<name>A0A382FV09_9ZZZZ</name>
<dbReference type="InterPro" id="IPR002347">
    <property type="entry name" value="SDR_fam"/>
</dbReference>
<gene>
    <name evidence="3" type="ORF">METZ01_LOCUS219790</name>
</gene>
<organism evidence="3">
    <name type="scientific">marine metagenome</name>
    <dbReference type="NCBI Taxonomy" id="408172"/>
    <lineage>
        <taxon>unclassified sequences</taxon>
        <taxon>metagenomes</taxon>
        <taxon>ecological metagenomes</taxon>
    </lineage>
</organism>
<dbReference type="AlphaFoldDB" id="A0A382FV09"/>
<dbReference type="EMBL" id="UINC01052058">
    <property type="protein sequence ID" value="SVB66936.1"/>
    <property type="molecule type" value="Genomic_DNA"/>
</dbReference>
<proteinExistence type="inferred from homology"/>
<comment type="similarity">
    <text evidence="1">Belongs to the short-chain dehydrogenases/reductases (SDR) family.</text>
</comment>
<keyword evidence="2" id="KW-0560">Oxidoreductase</keyword>
<dbReference type="GO" id="GO:0016491">
    <property type="term" value="F:oxidoreductase activity"/>
    <property type="evidence" value="ECO:0007669"/>
    <property type="project" value="UniProtKB-KW"/>
</dbReference>
<protein>
    <recommendedName>
        <fullName evidence="4">Ketoreductase (KR) domain-containing protein</fullName>
    </recommendedName>
</protein>
<dbReference type="PANTHER" id="PTHR44196:SF1">
    <property type="entry name" value="DEHYDROGENASE_REDUCTASE SDR FAMILY MEMBER 7B"/>
    <property type="match status" value="1"/>
</dbReference>
<dbReference type="Pfam" id="PF00106">
    <property type="entry name" value="adh_short"/>
    <property type="match status" value="1"/>
</dbReference>
<accession>A0A382FV09</accession>
<dbReference type="PANTHER" id="PTHR44196">
    <property type="entry name" value="DEHYDROGENASE/REDUCTASE SDR FAMILY MEMBER 7B"/>
    <property type="match status" value="1"/>
</dbReference>
<sequence>MNPLDLNGKIILVTGASGGIGRETSTLLAKLGATLILVGRDADKLKKLQRTLKGGKHLACPFDLRQIGQIESLVTSIVDQTGPLNGLVHIAGSQSLSPLRLTAMKKMEDMIQLNLTSGIVLVKALSRKGNHSPSGSVV</sequence>
<evidence type="ECO:0000313" key="3">
    <source>
        <dbReference type="EMBL" id="SVB66936.1"/>
    </source>
</evidence>
<dbReference type="Gene3D" id="3.40.50.720">
    <property type="entry name" value="NAD(P)-binding Rossmann-like Domain"/>
    <property type="match status" value="1"/>
</dbReference>
<dbReference type="CDD" id="cd05233">
    <property type="entry name" value="SDR_c"/>
    <property type="match status" value="1"/>
</dbReference>
<dbReference type="SUPFAM" id="SSF51735">
    <property type="entry name" value="NAD(P)-binding Rossmann-fold domains"/>
    <property type="match status" value="1"/>
</dbReference>
<dbReference type="InterPro" id="IPR036291">
    <property type="entry name" value="NAD(P)-bd_dom_sf"/>
</dbReference>
<evidence type="ECO:0000256" key="1">
    <source>
        <dbReference type="ARBA" id="ARBA00006484"/>
    </source>
</evidence>
<evidence type="ECO:0000256" key="2">
    <source>
        <dbReference type="ARBA" id="ARBA00023002"/>
    </source>
</evidence>
<reference evidence="3" key="1">
    <citation type="submission" date="2018-05" db="EMBL/GenBank/DDBJ databases">
        <authorList>
            <person name="Lanie J.A."/>
            <person name="Ng W.-L."/>
            <person name="Kazmierczak K.M."/>
            <person name="Andrzejewski T.M."/>
            <person name="Davidsen T.M."/>
            <person name="Wayne K.J."/>
            <person name="Tettelin H."/>
            <person name="Glass J.I."/>
            <person name="Rusch D."/>
            <person name="Podicherti R."/>
            <person name="Tsui H.-C.T."/>
            <person name="Winkler M.E."/>
        </authorList>
    </citation>
    <scope>NUCLEOTIDE SEQUENCE</scope>
</reference>
<dbReference type="GO" id="GO:0016020">
    <property type="term" value="C:membrane"/>
    <property type="evidence" value="ECO:0007669"/>
    <property type="project" value="TreeGrafter"/>
</dbReference>
<evidence type="ECO:0008006" key="4">
    <source>
        <dbReference type="Google" id="ProtNLM"/>
    </source>
</evidence>
<feature type="non-terminal residue" evidence="3">
    <location>
        <position position="138"/>
    </location>
</feature>